<evidence type="ECO:0000313" key="3">
    <source>
        <dbReference type="EMBL" id="KIK40911.1"/>
    </source>
</evidence>
<reference evidence="3 4" key="1">
    <citation type="submission" date="2014-04" db="EMBL/GenBank/DDBJ databases">
        <authorList>
            <consortium name="DOE Joint Genome Institute"/>
            <person name="Kuo A."/>
            <person name="Ruytinx J."/>
            <person name="Rineau F."/>
            <person name="Colpaert J."/>
            <person name="Kohler A."/>
            <person name="Nagy L.G."/>
            <person name="Floudas D."/>
            <person name="Copeland A."/>
            <person name="Barry K.W."/>
            <person name="Cichocki N."/>
            <person name="Veneault-Fourrey C."/>
            <person name="LaButti K."/>
            <person name="Lindquist E.A."/>
            <person name="Lipzen A."/>
            <person name="Lundell T."/>
            <person name="Morin E."/>
            <person name="Murat C."/>
            <person name="Sun H."/>
            <person name="Tunlid A."/>
            <person name="Henrissat B."/>
            <person name="Grigoriev I.V."/>
            <person name="Hibbett D.S."/>
            <person name="Martin F."/>
            <person name="Nordberg H.P."/>
            <person name="Cantor M.N."/>
            <person name="Hua S.X."/>
        </authorList>
    </citation>
    <scope>NUCLEOTIDE SEQUENCE [LARGE SCALE GENOMIC DNA]</scope>
    <source>
        <strain evidence="3 4">UH-Slu-Lm8-n1</strain>
    </source>
</reference>
<reference evidence="4" key="2">
    <citation type="submission" date="2015-01" db="EMBL/GenBank/DDBJ databases">
        <title>Evolutionary Origins and Diversification of the Mycorrhizal Mutualists.</title>
        <authorList>
            <consortium name="DOE Joint Genome Institute"/>
            <consortium name="Mycorrhizal Genomics Consortium"/>
            <person name="Kohler A."/>
            <person name="Kuo A."/>
            <person name="Nagy L.G."/>
            <person name="Floudas D."/>
            <person name="Copeland A."/>
            <person name="Barry K.W."/>
            <person name="Cichocki N."/>
            <person name="Veneault-Fourrey C."/>
            <person name="LaButti K."/>
            <person name="Lindquist E.A."/>
            <person name="Lipzen A."/>
            <person name="Lundell T."/>
            <person name="Morin E."/>
            <person name="Murat C."/>
            <person name="Riley R."/>
            <person name="Ohm R."/>
            <person name="Sun H."/>
            <person name="Tunlid A."/>
            <person name="Henrissat B."/>
            <person name="Grigoriev I.V."/>
            <person name="Hibbett D.S."/>
            <person name="Martin F."/>
        </authorList>
    </citation>
    <scope>NUCLEOTIDE SEQUENCE [LARGE SCALE GENOMIC DNA]</scope>
    <source>
        <strain evidence="4">UH-Slu-Lm8-n1</strain>
    </source>
</reference>
<dbReference type="GO" id="GO:0006261">
    <property type="term" value="P:DNA-templated DNA replication"/>
    <property type="evidence" value="ECO:0007669"/>
    <property type="project" value="TreeGrafter"/>
</dbReference>
<dbReference type="GO" id="GO:0003682">
    <property type="term" value="F:chromatin binding"/>
    <property type="evidence" value="ECO:0007669"/>
    <property type="project" value="TreeGrafter"/>
</dbReference>
<dbReference type="FunCoup" id="A0A0D0AGM6">
    <property type="interactions" value="12"/>
</dbReference>
<dbReference type="Proteomes" id="UP000054485">
    <property type="component" value="Unassembled WGS sequence"/>
</dbReference>
<dbReference type="InParanoid" id="A0A0D0AGM6"/>
<dbReference type="Pfam" id="PF09739">
    <property type="entry name" value="MCM_bind"/>
    <property type="match status" value="1"/>
</dbReference>
<organism evidence="3 4">
    <name type="scientific">Suillus luteus UH-Slu-Lm8-n1</name>
    <dbReference type="NCBI Taxonomy" id="930992"/>
    <lineage>
        <taxon>Eukaryota</taxon>
        <taxon>Fungi</taxon>
        <taxon>Dikarya</taxon>
        <taxon>Basidiomycota</taxon>
        <taxon>Agaricomycotina</taxon>
        <taxon>Agaricomycetes</taxon>
        <taxon>Agaricomycetidae</taxon>
        <taxon>Boletales</taxon>
        <taxon>Suillineae</taxon>
        <taxon>Suillaceae</taxon>
        <taxon>Suillus</taxon>
    </lineage>
</organism>
<dbReference type="InterPro" id="IPR019140">
    <property type="entry name" value="MCM_complex-bd"/>
</dbReference>
<keyword evidence="2" id="KW-0539">Nucleus</keyword>
<dbReference type="OrthoDB" id="329666at2759"/>
<comment type="subcellular location">
    <subcellularLocation>
        <location evidence="1">Nucleus</location>
    </subcellularLocation>
</comment>
<dbReference type="AlphaFoldDB" id="A0A0D0AGM6"/>
<evidence type="ECO:0000256" key="1">
    <source>
        <dbReference type="ARBA" id="ARBA00004123"/>
    </source>
</evidence>
<dbReference type="GO" id="GO:0005634">
    <property type="term" value="C:nucleus"/>
    <property type="evidence" value="ECO:0007669"/>
    <property type="project" value="UniProtKB-SubCell"/>
</dbReference>
<name>A0A0D0AGM6_9AGAM</name>
<dbReference type="PANTHER" id="PTHR13489:SF0">
    <property type="entry name" value="MINI-CHROMOSOME MAINTENANCE COMPLEX-BINDING PROTEIN"/>
    <property type="match status" value="1"/>
</dbReference>
<evidence type="ECO:0008006" key="5">
    <source>
        <dbReference type="Google" id="ProtNLM"/>
    </source>
</evidence>
<dbReference type="PANTHER" id="PTHR13489">
    <property type="entry name" value="MINI-CHROMOSOME MAINTENANCE COMPLEX-BINDING PROTEIN"/>
    <property type="match status" value="1"/>
</dbReference>
<sequence length="525" mass="58314">MVSAFLIDAINNPTKVVQELYEEHTGNIDHFPAVVARHFSDVFLNSDDTLREVLPLDVNHPPESFTHNRSLVRFHGMVQDTSSSPEMYLASLNENKCGGWGISQNMPASEWPSSFDYCDLKEATALWAVTVPGQTDWRTEELTAHSHCGSSSSQNAPQPHKFPVPNAPHIGVQVKIYDNEAAQSLKATDVVTFIGILTSESLDSEDVSSPVVPSLHVLCHKVQSTGDASPREELATVRDNLIKWIADEALGGDEVAAQWLVLELSAKVYTRTTPLLPPSLTLSRFPSPTASSPALPTLHHVLSDLLPQYLTVPLSLDLLNKENFSPESKDEDLHSGYLQVPRGTTLLLTENGVQEGKLVEKGIMNIRAVQEVMDAQTLEYSFPFSKFSFPTDIVTIVLCDGRKSAFFQTGFTVPLEMKPSLKDNLYKPRDQIKIPDTVKLAAYRSFLAAAKQCFGTVQVAEETSKHIQEDFVRQRQEDPSITADNLIHLMKVARLLAASMLEREVTVDIWETSKRLDASRRKRSP</sequence>
<evidence type="ECO:0000313" key="4">
    <source>
        <dbReference type="Proteomes" id="UP000054485"/>
    </source>
</evidence>
<accession>A0A0D0AGM6</accession>
<dbReference type="STRING" id="930992.A0A0D0AGM6"/>
<gene>
    <name evidence="3" type="ORF">CY34DRAFT_806704</name>
</gene>
<dbReference type="HOGENOM" id="CLU_029811_2_0_1"/>
<keyword evidence="4" id="KW-1185">Reference proteome</keyword>
<dbReference type="EMBL" id="KN835286">
    <property type="protein sequence ID" value="KIK40911.1"/>
    <property type="molecule type" value="Genomic_DNA"/>
</dbReference>
<proteinExistence type="predicted"/>
<protein>
    <recommendedName>
        <fullName evidence="5">Mini-chromosome maintenance complex-binding protein</fullName>
    </recommendedName>
</protein>
<evidence type="ECO:0000256" key="2">
    <source>
        <dbReference type="ARBA" id="ARBA00023242"/>
    </source>
</evidence>